<evidence type="ECO:0000313" key="7">
    <source>
        <dbReference type="Proteomes" id="UP000187209"/>
    </source>
</evidence>
<dbReference type="InterPro" id="IPR004038">
    <property type="entry name" value="Ribosomal_eL8/eL30/eS12/Gad45"/>
</dbReference>
<name>A0A1R2B9B7_9CILI</name>
<dbReference type="Gene3D" id="3.30.1330.30">
    <property type="match status" value="1"/>
</dbReference>
<evidence type="ECO:0000259" key="5">
    <source>
        <dbReference type="Pfam" id="PF01248"/>
    </source>
</evidence>
<evidence type="ECO:0000256" key="1">
    <source>
        <dbReference type="ARBA" id="ARBA00005824"/>
    </source>
</evidence>
<proteinExistence type="inferred from homology"/>
<dbReference type="GO" id="GO:0005840">
    <property type="term" value="C:ribosome"/>
    <property type="evidence" value="ECO:0007669"/>
    <property type="project" value="UniProtKB-KW"/>
</dbReference>
<dbReference type="EMBL" id="MPUH01000829">
    <property type="protein sequence ID" value="OMJ73337.1"/>
    <property type="molecule type" value="Genomic_DNA"/>
</dbReference>
<accession>A0A1R2B9B7</accession>
<keyword evidence="2 4" id="KW-0689">Ribosomal protein</keyword>
<dbReference type="InterPro" id="IPR029064">
    <property type="entry name" value="Ribosomal_eL30-like_sf"/>
</dbReference>
<evidence type="ECO:0000256" key="4">
    <source>
        <dbReference type="RuleBase" id="RU000670"/>
    </source>
</evidence>
<dbReference type="InterPro" id="IPR000530">
    <property type="entry name" value="Ribosomal_eS12"/>
</dbReference>
<evidence type="ECO:0000256" key="2">
    <source>
        <dbReference type="ARBA" id="ARBA00022980"/>
    </source>
</evidence>
<evidence type="ECO:0000313" key="6">
    <source>
        <dbReference type="EMBL" id="OMJ73337.1"/>
    </source>
</evidence>
<gene>
    <name evidence="6" type="ORF">SteCoe_27995</name>
</gene>
<protein>
    <recommendedName>
        <fullName evidence="4">40S ribosomal protein S12</fullName>
    </recommendedName>
</protein>
<sequence length="136" mass="14953">MADEETKVEAGESTEMTIFEAIREVLKKASHHNGLFRGINEVARAIDKGDAKVCFVADNCELNDYKNLIKALCTEKHVPLVNVTDRLQLGEWAGMCKIDTAGVARNVVKCSSVAISFVDEETQAWKVLSNTLNQGP</sequence>
<comment type="similarity">
    <text evidence="1 4">Belongs to the eukaryotic ribosomal protein eS12 family.</text>
</comment>
<keyword evidence="3 4" id="KW-0687">Ribonucleoprotein</keyword>
<dbReference type="PRINTS" id="PR00972">
    <property type="entry name" value="RIBSOMALS12E"/>
</dbReference>
<dbReference type="Proteomes" id="UP000187209">
    <property type="component" value="Unassembled WGS sequence"/>
</dbReference>
<dbReference type="Pfam" id="PF01248">
    <property type="entry name" value="Ribosomal_L7Ae"/>
    <property type="match status" value="1"/>
</dbReference>
<dbReference type="AlphaFoldDB" id="A0A1R2B9B7"/>
<dbReference type="OrthoDB" id="10249311at2759"/>
<reference evidence="6 7" key="1">
    <citation type="submission" date="2016-11" db="EMBL/GenBank/DDBJ databases">
        <title>The macronuclear genome of Stentor coeruleus: a giant cell with tiny introns.</title>
        <authorList>
            <person name="Slabodnick M."/>
            <person name="Ruby J.G."/>
            <person name="Reiff S.B."/>
            <person name="Swart E.C."/>
            <person name="Gosai S."/>
            <person name="Prabakaran S."/>
            <person name="Witkowska E."/>
            <person name="Larue G.E."/>
            <person name="Fisher S."/>
            <person name="Freeman R.M."/>
            <person name="Gunawardena J."/>
            <person name="Chu W."/>
            <person name="Stover N.A."/>
            <person name="Gregory B.D."/>
            <person name="Nowacki M."/>
            <person name="Derisi J."/>
            <person name="Roy S.W."/>
            <person name="Marshall W.F."/>
            <person name="Sood P."/>
        </authorList>
    </citation>
    <scope>NUCLEOTIDE SEQUENCE [LARGE SCALE GENOMIC DNA]</scope>
    <source>
        <strain evidence="6">WM001</strain>
    </source>
</reference>
<evidence type="ECO:0000256" key="3">
    <source>
        <dbReference type="ARBA" id="ARBA00023274"/>
    </source>
</evidence>
<dbReference type="GO" id="GO:0006412">
    <property type="term" value="P:translation"/>
    <property type="evidence" value="ECO:0007669"/>
    <property type="project" value="InterPro"/>
</dbReference>
<keyword evidence="7" id="KW-1185">Reference proteome</keyword>
<comment type="caution">
    <text evidence="6">The sequence shown here is derived from an EMBL/GenBank/DDBJ whole genome shotgun (WGS) entry which is preliminary data.</text>
</comment>
<dbReference type="GO" id="GO:0003735">
    <property type="term" value="F:structural constituent of ribosome"/>
    <property type="evidence" value="ECO:0007669"/>
    <property type="project" value="InterPro"/>
</dbReference>
<dbReference type="PANTHER" id="PTHR11843">
    <property type="entry name" value="40S RIBOSOMAL PROTEIN S12"/>
    <property type="match status" value="1"/>
</dbReference>
<organism evidence="6 7">
    <name type="scientific">Stentor coeruleus</name>
    <dbReference type="NCBI Taxonomy" id="5963"/>
    <lineage>
        <taxon>Eukaryota</taxon>
        <taxon>Sar</taxon>
        <taxon>Alveolata</taxon>
        <taxon>Ciliophora</taxon>
        <taxon>Postciliodesmatophora</taxon>
        <taxon>Heterotrichea</taxon>
        <taxon>Heterotrichida</taxon>
        <taxon>Stentoridae</taxon>
        <taxon>Stentor</taxon>
    </lineage>
</organism>
<dbReference type="InterPro" id="IPR047860">
    <property type="entry name" value="Ribosomal_eS12_CS"/>
</dbReference>
<feature type="domain" description="Ribosomal protein eL8/eL30/eS12/Gadd45" evidence="5">
    <location>
        <begin position="21"/>
        <end position="114"/>
    </location>
</feature>
<dbReference type="PROSITE" id="PS01189">
    <property type="entry name" value="RIBOSOMAL_S12E"/>
    <property type="match status" value="1"/>
</dbReference>
<dbReference type="GO" id="GO:1990904">
    <property type="term" value="C:ribonucleoprotein complex"/>
    <property type="evidence" value="ECO:0007669"/>
    <property type="project" value="UniProtKB-KW"/>
</dbReference>
<dbReference type="SUPFAM" id="SSF55315">
    <property type="entry name" value="L30e-like"/>
    <property type="match status" value="1"/>
</dbReference>